<sequence length="87" mass="10034">MSSTFTKTLPKINTFLAQLGTTGKHQLCTILAAQKYLSIKQTPESKQHWTMYVLYVHTFLKRQVQTEAWVVLAYDVGRVIIIDNFTK</sequence>
<evidence type="ECO:0000313" key="1">
    <source>
        <dbReference type="EMBL" id="MPC26084.1"/>
    </source>
</evidence>
<organism evidence="1 2">
    <name type="scientific">Portunus trituberculatus</name>
    <name type="common">Swimming crab</name>
    <name type="synonym">Neptunus trituberculatus</name>
    <dbReference type="NCBI Taxonomy" id="210409"/>
    <lineage>
        <taxon>Eukaryota</taxon>
        <taxon>Metazoa</taxon>
        <taxon>Ecdysozoa</taxon>
        <taxon>Arthropoda</taxon>
        <taxon>Crustacea</taxon>
        <taxon>Multicrustacea</taxon>
        <taxon>Malacostraca</taxon>
        <taxon>Eumalacostraca</taxon>
        <taxon>Eucarida</taxon>
        <taxon>Decapoda</taxon>
        <taxon>Pleocyemata</taxon>
        <taxon>Brachyura</taxon>
        <taxon>Eubrachyura</taxon>
        <taxon>Portunoidea</taxon>
        <taxon>Portunidae</taxon>
        <taxon>Portuninae</taxon>
        <taxon>Portunus</taxon>
    </lineage>
</organism>
<accession>A0A5B7DZK6</accession>
<dbReference type="Proteomes" id="UP000324222">
    <property type="component" value="Unassembled WGS sequence"/>
</dbReference>
<reference evidence="1 2" key="1">
    <citation type="submission" date="2019-05" db="EMBL/GenBank/DDBJ databases">
        <title>Another draft genome of Portunus trituberculatus and its Hox gene families provides insights of decapod evolution.</title>
        <authorList>
            <person name="Jeong J.-H."/>
            <person name="Song I."/>
            <person name="Kim S."/>
            <person name="Choi T."/>
            <person name="Kim D."/>
            <person name="Ryu S."/>
            <person name="Kim W."/>
        </authorList>
    </citation>
    <scope>NUCLEOTIDE SEQUENCE [LARGE SCALE GENOMIC DNA]</scope>
    <source>
        <tissue evidence="1">Muscle</tissue>
    </source>
</reference>
<dbReference type="EMBL" id="VSRR010001553">
    <property type="protein sequence ID" value="MPC26084.1"/>
    <property type="molecule type" value="Genomic_DNA"/>
</dbReference>
<comment type="caution">
    <text evidence="1">The sequence shown here is derived from an EMBL/GenBank/DDBJ whole genome shotgun (WGS) entry which is preliminary data.</text>
</comment>
<dbReference type="AlphaFoldDB" id="A0A5B7DZK6"/>
<gene>
    <name evidence="1" type="ORF">E2C01_019215</name>
</gene>
<protein>
    <submittedName>
        <fullName evidence="1">Uncharacterized protein</fullName>
    </submittedName>
</protein>
<proteinExistence type="predicted"/>
<keyword evidence="2" id="KW-1185">Reference proteome</keyword>
<name>A0A5B7DZK6_PORTR</name>
<evidence type="ECO:0000313" key="2">
    <source>
        <dbReference type="Proteomes" id="UP000324222"/>
    </source>
</evidence>